<feature type="region of interest" description="Disordered" evidence="4">
    <location>
        <begin position="502"/>
        <end position="550"/>
    </location>
</feature>
<sequence length="1865" mass="205320">MEQENLQHDEDGNKDSEAIEEVINKVKSQGLFDQFRKECLADVDTKPAYHNLIQRVEKFVERFLNGQKWTSNVNKNQLRETLRRQLNNSGIMSIGVDRIIEQVVNPKILLGIKPRIDEAVCEHLGIDLKSRQEEQQRRKQEKQRLMLQNQQLHQQHMQDMMNQNMKNDESFSSGSGILPTPNDMSWSPGNSNFLGGPGGPGPGMGPGSGVPYNMGFGGMMQPFSFMGPWGPGLPGMEGFNQTMNPMIPGQPMIPPFPPAMPDPAFNTSPRPAQSTPDFSKPPPGLQGSPLMNANSSIGSSPGVPGLSTQSSPVAPPGIHPVPVGPIIRPPPPGSVPPPPGTVPVMAPLIPPGAPMAPPVSPLVRPNVPTTPNIPALISHTLSKVSKDELTPEKIAVFKTAAAFITKTVSNAQGTPGGADLATMFSPRVLAEAMMAESGVPLSKHEIRAAKRKERMKEYERLKAERDKEEAAAKKKEAVKAEEDPLPPKHNLMDVFQAAEDVSDDEEAFNMLIDESETEDRHKQGIVLSEDSDKEDEEQPPTIQPGKRYNFAWDVDKDGLSDVTVSSIHTSDISSFDTSSSESLSEEEEDKPSEATEENLNQEDKEDNSQINADIAEPKDEKPAEVITTAAVPDSKETKELAQAKDTEAKLLSQETEVKLKGSNEMARPRKLVSLSYRYSDSEEEETREERKARIAKEKEERYMKRQQRRAEMEAKRKEREDEKARLKEEKKKLEEDKKDETQIEAITDDVSKVEDPSSLTSVSVTSVTDQESPNKSSPKKRRKKAELKEQLHQQKVLERKAALSRRRTRNRRYASEEFTSIFTERKSLNQSYTDPPADIVTFDGSLEVVEMTVDQECVVETVSETVDVVDGEKTEDLTLQCPSPYSDISDKSMSSEDQNMGVEMEQVSSDEDLDSGEDIDEDASKDVKSSVEFDETEVSQESSVKNIAPTRSNSTAMDVTDKRKSPELTENRNSRSQRYEVDDLYKPRTNRRRATSPPTVPLESKVIAGTDSQSDDDRFSQKSHSLVSSQTVSQSSEQEAEKVSLVTATAAEEDAGVKEPVDIMADLELEPVSDEEETPLEEICVNNADGAEQEDGEEEDSDEPISSVKKETPPSTETPLAVPAAGQKEDDDASDEGEIKSSSEDDKIDSEEEKERAAHRKPIELVDFGEAEKRARGSRGYFPEVVDRRPIRGSATHSSYRGGYTWTSTEPPSYVPNVQRYPVSHEGILTSHSKSPLGYDGADSEASSQSRCSVRLRDDVPPPYPIEGVNTRKRRSPLSEVGSSGLYKPVSPPSPVSSSSSSSSRSVGSYSWSRSSSHSRSSSLSSTSSSHSSREKAKRKKKRRRRRSSRNKEVSNVRQKFSSSKSLDTFSPIKGPEIMPKVVSEPQLRERLLSSGHESISSDELPYFPDDEPQPPPSPPKVKVKRRRSSQCDSSTGSSSSKSPVNKKQRCSQSPGKESISSSELIYSPTRLKSPKKMSEAENDDDDNLSIERPPMSPGRSSISSGELPDYPEQDLEGFSPHHPPLQQEDIDRFQPPLPPSPQNFDINPPLPPPLPEMPPEPSHSPPESRHLIPEAPPSSPEEDGEITEETEFSGAENSVTEKASCVQMSNLDSTIDTQPEIQCEEPSPQPSLSPKDSAPAKEDIVIPLLEVSEHSSSTPPHSEPPLLIATKNYSRMTSSQGISECIPEKVKTAVEESDSGREGSDNTVVECSSINSNTDNRQSLTVVNDKDILPTRVQLSDIETQEQSGIQRDEMLTIDDVSEIPSGATDSKSLKGDVDEASGTFIGECIQKTNFDHSLSRSLGEEAHEPTVLESLGEVCEPEASISVDEVHEPEASESVAKVHEPADSESVDRTHEPKASESV</sequence>
<feature type="compositionally biased region" description="Basic and acidic residues" evidence="4">
    <location>
        <begin position="786"/>
        <end position="801"/>
    </location>
</feature>
<dbReference type="VEuPathDB" id="VectorBase:BGLAX_046935"/>
<dbReference type="PANTHER" id="PTHR47391">
    <property type="entry name" value="BIORIENTATION OF CHROMOSOMES IN CELL DIVISION 1 LIKE 1"/>
    <property type="match status" value="1"/>
</dbReference>
<feature type="compositionally biased region" description="Polar residues" evidence="4">
    <location>
        <begin position="289"/>
        <end position="299"/>
    </location>
</feature>
<feature type="compositionally biased region" description="Acidic residues" evidence="4">
    <location>
        <begin position="1091"/>
        <end position="1103"/>
    </location>
</feature>
<feature type="region of interest" description="Disordered" evidence="4">
    <location>
        <begin position="1680"/>
        <end position="1716"/>
    </location>
</feature>
<feature type="compositionally biased region" description="Polar residues" evidence="4">
    <location>
        <begin position="267"/>
        <end position="277"/>
    </location>
</feature>
<proteinExistence type="inferred from homology"/>
<dbReference type="PANTHER" id="PTHR47391:SF1">
    <property type="entry name" value="BIORIENTATION OF CHROMOSOMES IN CELL DIVISION 1 LIKE 1"/>
    <property type="match status" value="1"/>
</dbReference>
<dbReference type="Proteomes" id="UP000076420">
    <property type="component" value="Unassembled WGS sequence"/>
</dbReference>
<feature type="compositionally biased region" description="Pro residues" evidence="4">
    <location>
        <begin position="313"/>
        <end position="335"/>
    </location>
</feature>
<feature type="compositionally biased region" description="Basic and acidic residues" evidence="4">
    <location>
        <begin position="633"/>
        <end position="648"/>
    </location>
</feature>
<evidence type="ECO:0000256" key="4">
    <source>
        <dbReference type="SAM" id="MobiDB-lite"/>
    </source>
</evidence>
<feature type="compositionally biased region" description="Acidic residues" evidence="4">
    <location>
        <begin position="583"/>
        <end position="605"/>
    </location>
</feature>
<dbReference type="STRING" id="6526.A0A2C9JDF1"/>
<feature type="region of interest" description="Disordered" evidence="4">
    <location>
        <begin position="1824"/>
        <end position="1865"/>
    </location>
</feature>
<comment type="subcellular location">
    <subcellularLocation>
        <location evidence="1">Chromosome</location>
    </subcellularLocation>
</comment>
<feature type="compositionally biased region" description="Basic and acidic residues" evidence="4">
    <location>
        <begin position="1153"/>
        <end position="1175"/>
    </location>
</feature>
<feature type="compositionally biased region" description="Basic and acidic residues" evidence="4">
    <location>
        <begin position="922"/>
        <end position="931"/>
    </location>
</feature>
<feature type="compositionally biased region" description="Acidic residues" evidence="4">
    <location>
        <begin position="1581"/>
        <end position="1592"/>
    </location>
</feature>
<evidence type="ECO:0000256" key="2">
    <source>
        <dbReference type="ARBA" id="ARBA00008463"/>
    </source>
</evidence>
<dbReference type="EnsemblMetazoa" id="BGLB000991-RB">
    <property type="protein sequence ID" value="BGLB000991-PB"/>
    <property type="gene ID" value="BGLB000991"/>
</dbReference>
<feature type="compositionally biased region" description="Polar residues" evidence="4">
    <location>
        <begin position="939"/>
        <end position="957"/>
    </location>
</feature>
<dbReference type="OrthoDB" id="7605699at2759"/>
<feature type="compositionally biased region" description="Low complexity" evidence="4">
    <location>
        <begin position="1431"/>
        <end position="1443"/>
    </location>
</feature>
<evidence type="ECO:0000259" key="5">
    <source>
        <dbReference type="Pfam" id="PF05205"/>
    </source>
</evidence>
<accession>A0A2C9JDF1</accession>
<feature type="region of interest" description="Disordered" evidence="4">
    <location>
        <begin position="257"/>
        <end position="335"/>
    </location>
</feature>
<feature type="compositionally biased region" description="Low complexity" evidence="4">
    <location>
        <begin position="1023"/>
        <end position="1036"/>
    </location>
</feature>
<feature type="compositionally biased region" description="Polar residues" evidence="4">
    <location>
        <begin position="182"/>
        <end position="193"/>
    </location>
</feature>
<feature type="compositionally biased region" description="Acidic residues" evidence="4">
    <location>
        <begin position="502"/>
        <end position="517"/>
    </location>
</feature>
<feature type="compositionally biased region" description="Gly residues" evidence="4">
    <location>
        <begin position="195"/>
        <end position="206"/>
    </location>
</feature>
<protein>
    <recommendedName>
        <fullName evidence="5">BOD1/SHG1 domain-containing protein</fullName>
    </recommendedName>
</protein>
<organism evidence="6 7">
    <name type="scientific">Biomphalaria glabrata</name>
    <name type="common">Bloodfluke planorb</name>
    <name type="synonym">Freshwater snail</name>
    <dbReference type="NCBI Taxonomy" id="6526"/>
    <lineage>
        <taxon>Eukaryota</taxon>
        <taxon>Metazoa</taxon>
        <taxon>Spiralia</taxon>
        <taxon>Lophotrochozoa</taxon>
        <taxon>Mollusca</taxon>
        <taxon>Gastropoda</taxon>
        <taxon>Heterobranchia</taxon>
        <taxon>Euthyneura</taxon>
        <taxon>Panpulmonata</taxon>
        <taxon>Hygrophila</taxon>
        <taxon>Lymnaeoidea</taxon>
        <taxon>Planorbidae</taxon>
        <taxon>Biomphalaria</taxon>
    </lineage>
</organism>
<feature type="compositionally biased region" description="Basic and acidic residues" evidence="4">
    <location>
        <begin position="460"/>
        <end position="486"/>
    </location>
</feature>
<feature type="compositionally biased region" description="Low complexity" evidence="4">
    <location>
        <begin position="566"/>
        <end position="582"/>
    </location>
</feature>
<feature type="compositionally biased region" description="Pro residues" evidence="4">
    <location>
        <begin position="1549"/>
        <end position="1565"/>
    </location>
</feature>
<feature type="compositionally biased region" description="Polar residues" evidence="4">
    <location>
        <begin position="1451"/>
        <end position="1465"/>
    </location>
</feature>
<feature type="compositionally biased region" description="Polar residues" evidence="4">
    <location>
        <begin position="1356"/>
        <end position="1369"/>
    </location>
</feature>
<feature type="compositionally biased region" description="Basic and acidic residues" evidence="4">
    <location>
        <begin position="959"/>
        <end position="986"/>
    </location>
</feature>
<feature type="region of interest" description="Disordered" evidence="4">
    <location>
        <begin position="132"/>
        <end position="206"/>
    </location>
</feature>
<reference evidence="6" key="1">
    <citation type="submission" date="2020-05" db="UniProtKB">
        <authorList>
            <consortium name="EnsemblMetazoa"/>
        </authorList>
    </citation>
    <scope>IDENTIFICATION</scope>
    <source>
        <strain evidence="6">BB02</strain>
    </source>
</reference>
<feature type="compositionally biased region" description="Acidic residues" evidence="4">
    <location>
        <begin position="1065"/>
        <end position="1080"/>
    </location>
</feature>
<feature type="region of interest" description="Disordered" evidence="4">
    <location>
        <begin position="460"/>
        <end position="489"/>
    </location>
</feature>
<dbReference type="Pfam" id="PF05205">
    <property type="entry name" value="COMPASS-Shg1"/>
    <property type="match status" value="1"/>
</dbReference>
<feature type="compositionally biased region" description="Polar residues" evidence="4">
    <location>
        <begin position="1596"/>
        <end position="1621"/>
    </location>
</feature>
<feature type="compositionally biased region" description="Low complexity" evidence="4">
    <location>
        <begin position="757"/>
        <end position="776"/>
    </location>
</feature>
<feature type="region of interest" description="Disordered" evidence="4">
    <location>
        <begin position="1745"/>
        <end position="1777"/>
    </location>
</feature>
<feature type="compositionally biased region" description="Low complexity" evidence="4">
    <location>
        <begin position="1296"/>
        <end position="1331"/>
    </location>
</feature>
<feature type="compositionally biased region" description="Polar residues" evidence="4">
    <location>
        <begin position="1195"/>
        <end position="1211"/>
    </location>
</feature>
<feature type="compositionally biased region" description="Basic residues" evidence="4">
    <location>
        <begin position="802"/>
        <end position="812"/>
    </location>
</feature>
<comment type="similarity">
    <text evidence="2">Belongs to the BOD1 family.</text>
</comment>
<feature type="region of interest" description="Disordered" evidence="4">
    <location>
        <begin position="566"/>
        <end position="812"/>
    </location>
</feature>
<feature type="compositionally biased region" description="Low complexity" evidence="4">
    <location>
        <begin position="145"/>
        <end position="165"/>
    </location>
</feature>
<keyword evidence="3" id="KW-0158">Chromosome</keyword>
<feature type="compositionally biased region" description="Basic and acidic residues" evidence="4">
    <location>
        <begin position="687"/>
        <end position="741"/>
    </location>
</feature>
<evidence type="ECO:0000313" key="6">
    <source>
        <dbReference type="EnsemblMetazoa" id="BGLB000991-PB"/>
    </source>
</evidence>
<evidence type="ECO:0000256" key="1">
    <source>
        <dbReference type="ARBA" id="ARBA00004286"/>
    </source>
</evidence>
<dbReference type="InterPro" id="IPR043244">
    <property type="entry name" value="BOD1L1"/>
</dbReference>
<dbReference type="InterPro" id="IPR055264">
    <property type="entry name" value="BOD1/SHG1_dom"/>
</dbReference>
<evidence type="ECO:0000256" key="3">
    <source>
        <dbReference type="ARBA" id="ARBA00022454"/>
    </source>
</evidence>
<feature type="compositionally biased region" description="Basic and acidic residues" evidence="4">
    <location>
        <begin position="1687"/>
        <end position="1705"/>
    </location>
</feature>
<feature type="compositionally biased region" description="Basic residues" evidence="4">
    <location>
        <begin position="1336"/>
        <end position="1349"/>
    </location>
</feature>
<dbReference type="GO" id="GO:0005694">
    <property type="term" value="C:chromosome"/>
    <property type="evidence" value="ECO:0007669"/>
    <property type="project" value="UniProtKB-SubCell"/>
</dbReference>
<evidence type="ECO:0000313" key="7">
    <source>
        <dbReference type="Proteomes" id="UP000076420"/>
    </source>
</evidence>
<feature type="compositionally biased region" description="Acidic residues" evidence="4">
    <location>
        <begin position="908"/>
        <end position="921"/>
    </location>
</feature>
<dbReference type="RefSeq" id="XP_013065554.2">
    <property type="nucleotide sequence ID" value="XM_013210100.2"/>
</dbReference>
<feature type="compositionally biased region" description="Basic and acidic residues" evidence="4">
    <location>
        <begin position="1830"/>
        <end position="1865"/>
    </location>
</feature>
<feature type="domain" description="BOD1/SHG1" evidence="5">
    <location>
        <begin position="23"/>
        <end position="116"/>
    </location>
</feature>
<dbReference type="VEuPathDB" id="VectorBase:BGLB000991"/>
<feature type="region of interest" description="Disordered" evidence="4">
    <location>
        <begin position="873"/>
        <end position="1667"/>
    </location>
</feature>
<name>A0A2C9JDF1_BIOGL</name>
<dbReference type="KEGG" id="bgt:106054293"/>
<feature type="compositionally biased region" description="Polar residues" evidence="4">
    <location>
        <begin position="1706"/>
        <end position="1716"/>
    </location>
</feature>
<gene>
    <name evidence="6" type="primary">106054293</name>
</gene>
<feature type="compositionally biased region" description="Acidic residues" evidence="4">
    <location>
        <begin position="529"/>
        <end position="538"/>
    </location>
</feature>
<feature type="compositionally biased region" description="Basic and acidic residues" evidence="4">
    <location>
        <begin position="132"/>
        <end position="144"/>
    </location>
</feature>